<gene>
    <name evidence="3" type="ORF">HMI49_35320</name>
</gene>
<dbReference type="GO" id="GO:0008977">
    <property type="term" value="F:prephenate dehydrogenase (NAD+) activity"/>
    <property type="evidence" value="ECO:0007669"/>
    <property type="project" value="InterPro"/>
</dbReference>
<accession>A0A3A8HIB9</accession>
<dbReference type="PROSITE" id="PS51176">
    <property type="entry name" value="PDH_ADH"/>
    <property type="match status" value="1"/>
</dbReference>
<dbReference type="RefSeq" id="WP_120529037.1">
    <property type="nucleotide sequence ID" value="NZ_JABFJV010000325.1"/>
</dbReference>
<dbReference type="Gene3D" id="1.10.3660.10">
    <property type="entry name" value="6-phosphogluconate dehydrogenase C-terminal like domain"/>
    <property type="match status" value="1"/>
</dbReference>
<proteinExistence type="predicted"/>
<dbReference type="InterPro" id="IPR046825">
    <property type="entry name" value="PDH_C"/>
</dbReference>
<sequence length="297" mass="30985">MSASPLLVDVVVLGANGAFGRTLAGLLHAGGHRVTGVDLAPAAVEQAPLARYVAGDATSPSAQVRESLSRADVVLASLHEDVALASLGAVLPALKPGALFVDTLSIKSPLAARVASARDDVEQLGLNPLFGPSVGFTGQNVAAVSARRGPRTDAMLALVESWGARVTVLSPEEHDRAMAAIQVATHAALVSFGAALHGLGFRVEALRQLTTPPHRLMLAALARLVTGNPEVYWEIQHSNPFAPEARRALQDGVERVRDVTAAGDVEAWRGLLGDCRQALGSEAEAFAALCAELFRRV</sequence>
<dbReference type="Pfam" id="PF20463">
    <property type="entry name" value="PDH_C"/>
    <property type="match status" value="1"/>
</dbReference>
<evidence type="ECO:0000313" key="4">
    <source>
        <dbReference type="Proteomes" id="UP000563426"/>
    </source>
</evidence>
<comment type="caution">
    <text evidence="3">The sequence shown here is derived from an EMBL/GenBank/DDBJ whole genome shotgun (WGS) entry which is preliminary data.</text>
</comment>
<dbReference type="AlphaFoldDB" id="A0A3A8HIB9"/>
<dbReference type="InterPro" id="IPR003148">
    <property type="entry name" value="RCK_N"/>
</dbReference>
<name>A0A3A8HIB9_9BACT</name>
<dbReference type="PANTHER" id="PTHR21363">
    <property type="entry name" value="PREPHENATE DEHYDROGENASE"/>
    <property type="match status" value="1"/>
</dbReference>
<feature type="domain" description="Prephenate/arogenate dehydrogenase" evidence="2">
    <location>
        <begin position="8"/>
        <end position="290"/>
    </location>
</feature>
<dbReference type="GO" id="GO:0070403">
    <property type="term" value="F:NAD+ binding"/>
    <property type="evidence" value="ECO:0007669"/>
    <property type="project" value="TreeGrafter"/>
</dbReference>
<dbReference type="InterPro" id="IPR008927">
    <property type="entry name" value="6-PGluconate_DH-like_C_sf"/>
</dbReference>
<dbReference type="Pfam" id="PF02254">
    <property type="entry name" value="TrkA_N"/>
    <property type="match status" value="1"/>
</dbReference>
<reference evidence="3 4" key="1">
    <citation type="submission" date="2020-05" db="EMBL/GenBank/DDBJ databases">
        <authorList>
            <person name="Whitworth D."/>
        </authorList>
    </citation>
    <scope>NUCLEOTIDE SEQUENCE [LARGE SCALE GENOMIC DNA]</scope>
    <source>
        <strain evidence="3 4">AB043B</strain>
    </source>
</reference>
<evidence type="ECO:0000256" key="1">
    <source>
        <dbReference type="ARBA" id="ARBA00023002"/>
    </source>
</evidence>
<dbReference type="OrthoDB" id="9800497at2"/>
<dbReference type="SUPFAM" id="SSF51735">
    <property type="entry name" value="NAD(P)-binding Rossmann-fold domains"/>
    <property type="match status" value="1"/>
</dbReference>
<dbReference type="GO" id="GO:0004665">
    <property type="term" value="F:prephenate dehydrogenase (NADP+) activity"/>
    <property type="evidence" value="ECO:0007669"/>
    <property type="project" value="InterPro"/>
</dbReference>
<evidence type="ECO:0000259" key="2">
    <source>
        <dbReference type="PROSITE" id="PS51176"/>
    </source>
</evidence>
<dbReference type="Proteomes" id="UP000563426">
    <property type="component" value="Unassembled WGS sequence"/>
</dbReference>
<organism evidence="3 4">
    <name type="scientific">Corallococcus exercitus</name>
    <dbReference type="NCBI Taxonomy" id="2316736"/>
    <lineage>
        <taxon>Bacteria</taxon>
        <taxon>Pseudomonadati</taxon>
        <taxon>Myxococcota</taxon>
        <taxon>Myxococcia</taxon>
        <taxon>Myxococcales</taxon>
        <taxon>Cystobacterineae</taxon>
        <taxon>Myxococcaceae</taxon>
        <taxon>Corallococcus</taxon>
    </lineage>
</organism>
<dbReference type="EMBL" id="JABFJV010000325">
    <property type="protein sequence ID" value="NOK38481.1"/>
    <property type="molecule type" value="Genomic_DNA"/>
</dbReference>
<dbReference type="InterPro" id="IPR036291">
    <property type="entry name" value="NAD(P)-bd_dom_sf"/>
</dbReference>
<dbReference type="SUPFAM" id="SSF48179">
    <property type="entry name" value="6-phosphogluconate dehydrogenase C-terminal domain-like"/>
    <property type="match status" value="1"/>
</dbReference>
<protein>
    <submittedName>
        <fullName evidence="3">Prephenate dehydrogenase/arogenate dehydrogenase family protein</fullName>
    </submittedName>
</protein>
<dbReference type="PANTHER" id="PTHR21363:SF0">
    <property type="entry name" value="PREPHENATE DEHYDROGENASE [NADP(+)]"/>
    <property type="match status" value="1"/>
</dbReference>
<keyword evidence="1" id="KW-0560">Oxidoreductase</keyword>
<dbReference type="GO" id="GO:0006571">
    <property type="term" value="P:tyrosine biosynthetic process"/>
    <property type="evidence" value="ECO:0007669"/>
    <property type="project" value="InterPro"/>
</dbReference>
<dbReference type="GO" id="GO:0006813">
    <property type="term" value="P:potassium ion transport"/>
    <property type="evidence" value="ECO:0007669"/>
    <property type="project" value="InterPro"/>
</dbReference>
<keyword evidence="4" id="KW-1185">Reference proteome</keyword>
<dbReference type="Gene3D" id="3.40.50.720">
    <property type="entry name" value="NAD(P)-binding Rossmann-like Domain"/>
    <property type="match status" value="1"/>
</dbReference>
<dbReference type="InterPro" id="IPR003099">
    <property type="entry name" value="Prephen_DH"/>
</dbReference>
<dbReference type="InterPro" id="IPR050812">
    <property type="entry name" value="Preph/Arog_dehydrog"/>
</dbReference>
<evidence type="ECO:0000313" key="3">
    <source>
        <dbReference type="EMBL" id="NOK38481.1"/>
    </source>
</evidence>